<keyword evidence="3" id="KW-1185">Reference proteome</keyword>
<protein>
    <submittedName>
        <fullName evidence="2">Uncharacterized protein</fullName>
    </submittedName>
</protein>
<dbReference type="STRING" id="981085.W9RHJ9"/>
<gene>
    <name evidence="2" type="ORF">L484_016182</name>
</gene>
<dbReference type="EMBL" id="KE345052">
    <property type="protein sequence ID" value="EXB91562.1"/>
    <property type="molecule type" value="Genomic_DNA"/>
</dbReference>
<reference evidence="3" key="1">
    <citation type="submission" date="2013-01" db="EMBL/GenBank/DDBJ databases">
        <title>Draft Genome Sequence of a Mulberry Tree, Morus notabilis C.K. Schneid.</title>
        <authorList>
            <person name="He N."/>
            <person name="Zhao S."/>
        </authorList>
    </citation>
    <scope>NUCLEOTIDE SEQUENCE</scope>
</reference>
<dbReference type="AlphaFoldDB" id="W9RHJ9"/>
<organism evidence="2 3">
    <name type="scientific">Morus notabilis</name>
    <dbReference type="NCBI Taxonomy" id="981085"/>
    <lineage>
        <taxon>Eukaryota</taxon>
        <taxon>Viridiplantae</taxon>
        <taxon>Streptophyta</taxon>
        <taxon>Embryophyta</taxon>
        <taxon>Tracheophyta</taxon>
        <taxon>Spermatophyta</taxon>
        <taxon>Magnoliopsida</taxon>
        <taxon>eudicotyledons</taxon>
        <taxon>Gunneridae</taxon>
        <taxon>Pentapetalae</taxon>
        <taxon>rosids</taxon>
        <taxon>fabids</taxon>
        <taxon>Rosales</taxon>
        <taxon>Moraceae</taxon>
        <taxon>Moreae</taxon>
        <taxon>Morus</taxon>
    </lineage>
</organism>
<feature type="region of interest" description="Disordered" evidence="1">
    <location>
        <begin position="1"/>
        <end position="22"/>
    </location>
</feature>
<dbReference type="Proteomes" id="UP000030645">
    <property type="component" value="Unassembled WGS sequence"/>
</dbReference>
<evidence type="ECO:0000313" key="3">
    <source>
        <dbReference type="Proteomes" id="UP000030645"/>
    </source>
</evidence>
<evidence type="ECO:0000313" key="2">
    <source>
        <dbReference type="EMBL" id="EXB91562.1"/>
    </source>
</evidence>
<dbReference type="eggNOG" id="KOG1609">
    <property type="taxonomic scope" value="Eukaryota"/>
</dbReference>
<accession>W9RHJ9</accession>
<evidence type="ECO:0000256" key="1">
    <source>
        <dbReference type="SAM" id="MobiDB-lite"/>
    </source>
</evidence>
<proteinExistence type="predicted"/>
<sequence>MSHSHVELEQGQGHQTNHHRSIGGSDVSADGSVCFSDADEGSCYSQFFSTTGGSYDEYSFRFVCDPQAGISHASGRVSSAASDCSVRVEVEAEMGFLRLSHEYGVPIELGCSCKDDLGSALKNYAKVWFKIKGNK</sequence>
<name>W9RHJ9_9ROSA</name>